<dbReference type="InParanoid" id="C3XVE5"/>
<sequence length="120" mass="13311">MYDVTVPTPEVSQDPNMTSRSKNTFIFSAPPLPYASLAMQQPQGCLINISCTLPATAALKSADWLNFSKLQNRRIENGHILHQTGVPPDAGRRWYRNCNATDGTTIWLNVNWKVGSMSST</sequence>
<evidence type="ECO:0000313" key="1">
    <source>
        <dbReference type="EMBL" id="EEN68071.1"/>
    </source>
</evidence>
<organism>
    <name type="scientific">Branchiostoma floridae</name>
    <name type="common">Florida lancelet</name>
    <name type="synonym">Amphioxus</name>
    <dbReference type="NCBI Taxonomy" id="7739"/>
    <lineage>
        <taxon>Eukaryota</taxon>
        <taxon>Metazoa</taxon>
        <taxon>Chordata</taxon>
        <taxon>Cephalochordata</taxon>
        <taxon>Leptocardii</taxon>
        <taxon>Amphioxiformes</taxon>
        <taxon>Branchiostomatidae</taxon>
        <taxon>Branchiostoma</taxon>
    </lineage>
</organism>
<dbReference type="EMBL" id="GG666468">
    <property type="protein sequence ID" value="EEN68071.1"/>
    <property type="molecule type" value="Genomic_DNA"/>
</dbReference>
<dbReference type="AlphaFoldDB" id="C3XVE5"/>
<name>C3XVE5_BRAFL</name>
<gene>
    <name evidence="1" type="ORF">BRAFLDRAFT_94152</name>
</gene>
<reference evidence="1" key="1">
    <citation type="journal article" date="2008" name="Nature">
        <title>The amphioxus genome and the evolution of the chordate karyotype.</title>
        <authorList>
            <consortium name="US DOE Joint Genome Institute (JGI-PGF)"/>
            <person name="Putnam N.H."/>
            <person name="Butts T."/>
            <person name="Ferrier D.E.K."/>
            <person name="Furlong R.F."/>
            <person name="Hellsten U."/>
            <person name="Kawashima T."/>
            <person name="Robinson-Rechavi M."/>
            <person name="Shoguchi E."/>
            <person name="Terry A."/>
            <person name="Yu J.-K."/>
            <person name="Benito-Gutierrez E.L."/>
            <person name="Dubchak I."/>
            <person name="Garcia-Fernandez J."/>
            <person name="Gibson-Brown J.J."/>
            <person name="Grigoriev I.V."/>
            <person name="Horton A.C."/>
            <person name="de Jong P.J."/>
            <person name="Jurka J."/>
            <person name="Kapitonov V.V."/>
            <person name="Kohara Y."/>
            <person name="Kuroki Y."/>
            <person name="Lindquist E."/>
            <person name="Lucas S."/>
            <person name="Osoegawa K."/>
            <person name="Pennacchio L.A."/>
            <person name="Salamov A.A."/>
            <person name="Satou Y."/>
            <person name="Sauka-Spengler T."/>
            <person name="Schmutz J."/>
            <person name="Shin-I T."/>
            <person name="Toyoda A."/>
            <person name="Bronner-Fraser M."/>
            <person name="Fujiyama A."/>
            <person name="Holland L.Z."/>
            <person name="Holland P.W.H."/>
            <person name="Satoh N."/>
            <person name="Rokhsar D.S."/>
        </authorList>
    </citation>
    <scope>NUCLEOTIDE SEQUENCE [LARGE SCALE GENOMIC DNA]</scope>
    <source>
        <strain evidence="1">S238N-H82</strain>
        <tissue evidence="1">Testes</tissue>
    </source>
</reference>
<accession>C3XVE5</accession>
<proteinExistence type="predicted"/>
<protein>
    <submittedName>
        <fullName evidence="1">Uncharacterized protein</fullName>
    </submittedName>
</protein>